<proteinExistence type="predicted"/>
<organism evidence="1">
    <name type="scientific">Pararge aegeria</name>
    <name type="common">speckled wood butterfly</name>
    <dbReference type="NCBI Taxonomy" id="116150"/>
    <lineage>
        <taxon>Eukaryota</taxon>
        <taxon>Metazoa</taxon>
        <taxon>Ecdysozoa</taxon>
        <taxon>Arthropoda</taxon>
        <taxon>Hexapoda</taxon>
        <taxon>Insecta</taxon>
        <taxon>Pterygota</taxon>
        <taxon>Neoptera</taxon>
        <taxon>Endopterygota</taxon>
        <taxon>Lepidoptera</taxon>
        <taxon>Glossata</taxon>
        <taxon>Ditrysia</taxon>
        <taxon>Papilionoidea</taxon>
        <taxon>Nymphalidae</taxon>
        <taxon>Satyrinae</taxon>
        <taxon>Satyrini</taxon>
        <taxon>Parargina</taxon>
        <taxon>Pararge</taxon>
    </lineage>
</organism>
<accession>S4NJT9</accession>
<reference evidence="1" key="1">
    <citation type="journal article" date="2013" name="BMC Genomics">
        <title>Unscrambling butterfly oogenesis.</title>
        <authorList>
            <person name="Carter J.M."/>
            <person name="Baker S.C."/>
            <person name="Pink R."/>
            <person name="Carter D.R."/>
            <person name="Collins A."/>
            <person name="Tomlin J."/>
            <person name="Gibbs M."/>
            <person name="Breuker C.J."/>
        </authorList>
    </citation>
    <scope>NUCLEOTIDE SEQUENCE</scope>
    <source>
        <tissue evidence="1">Ovary</tissue>
    </source>
</reference>
<reference evidence="1" key="2">
    <citation type="submission" date="2013-05" db="EMBL/GenBank/DDBJ databases">
        <authorList>
            <person name="Carter J.-M."/>
            <person name="Baker S.C."/>
            <person name="Pink R."/>
            <person name="Carter D.R.F."/>
            <person name="Collins A."/>
            <person name="Tomlin J."/>
            <person name="Gibbs M."/>
            <person name="Breuker C.J."/>
        </authorList>
    </citation>
    <scope>NUCLEOTIDE SEQUENCE</scope>
    <source>
        <tissue evidence="1">Ovary</tissue>
    </source>
</reference>
<protein>
    <submittedName>
        <fullName evidence="1">Uncharacterized protein</fullName>
    </submittedName>
</protein>
<dbReference type="AlphaFoldDB" id="S4NJT9"/>
<name>S4NJT9_9NEOP</name>
<sequence>MPDSQGRCIHTIRTMSELERALTRHSSLYAKVIQISFECMATPLDTYCECVGAALTRNSLYYKVIKIRFLCNATPTASHISMAAACV</sequence>
<evidence type="ECO:0000313" key="1">
    <source>
        <dbReference type="EMBL" id="JAA78986.1"/>
    </source>
</evidence>
<feature type="non-terminal residue" evidence="1">
    <location>
        <position position="87"/>
    </location>
</feature>
<dbReference type="EMBL" id="GAIX01013574">
    <property type="protein sequence ID" value="JAA78986.1"/>
    <property type="molecule type" value="Transcribed_RNA"/>
</dbReference>